<accession>A0A7K1U9I6</accession>
<evidence type="ECO:0000256" key="1">
    <source>
        <dbReference type="SAM" id="Phobius"/>
    </source>
</evidence>
<dbReference type="Proteomes" id="UP000461730">
    <property type="component" value="Unassembled WGS sequence"/>
</dbReference>
<gene>
    <name evidence="3" type="ORF">GO493_22405</name>
</gene>
<dbReference type="GO" id="GO:0016747">
    <property type="term" value="F:acyltransferase activity, transferring groups other than amino-acyl groups"/>
    <property type="evidence" value="ECO:0007669"/>
    <property type="project" value="InterPro"/>
</dbReference>
<reference evidence="3 4" key="1">
    <citation type="submission" date="2019-12" db="EMBL/GenBank/DDBJ databases">
        <title>Chitinophaga sp. strain ysch24 (GDMCC 1.1355), whole genome shotgun sequence.</title>
        <authorList>
            <person name="Zhang X."/>
        </authorList>
    </citation>
    <scope>NUCLEOTIDE SEQUENCE [LARGE SCALE GENOMIC DNA]</scope>
    <source>
        <strain evidence="4">ysch24</strain>
    </source>
</reference>
<feature type="transmembrane region" description="Helical" evidence="1">
    <location>
        <begin position="65"/>
        <end position="84"/>
    </location>
</feature>
<evidence type="ECO:0000313" key="4">
    <source>
        <dbReference type="Proteomes" id="UP000461730"/>
    </source>
</evidence>
<keyword evidence="1" id="KW-0472">Membrane</keyword>
<dbReference type="AlphaFoldDB" id="A0A7K1U9I6"/>
<sequence length="95" mass="11034">MPLFMFLSGCVAKYGVSRSITGNLTRLVLPFLAWYLIAYLVQWATTGQLPDFAHHMMALHENPDMGLWFLWVLFLCHVFFYVMFQAQKVGKCLQL</sequence>
<organism evidence="3 4">
    <name type="scientific">Chitinophaga tropicalis</name>
    <dbReference type="NCBI Taxonomy" id="2683588"/>
    <lineage>
        <taxon>Bacteria</taxon>
        <taxon>Pseudomonadati</taxon>
        <taxon>Bacteroidota</taxon>
        <taxon>Chitinophagia</taxon>
        <taxon>Chitinophagales</taxon>
        <taxon>Chitinophagaceae</taxon>
        <taxon>Chitinophaga</taxon>
    </lineage>
</organism>
<keyword evidence="4" id="KW-1185">Reference proteome</keyword>
<proteinExistence type="predicted"/>
<keyword evidence="1" id="KW-1133">Transmembrane helix</keyword>
<dbReference type="Pfam" id="PF01757">
    <property type="entry name" value="Acyl_transf_3"/>
    <property type="match status" value="1"/>
</dbReference>
<feature type="domain" description="Acyltransferase 3" evidence="2">
    <location>
        <begin position="1"/>
        <end position="85"/>
    </location>
</feature>
<keyword evidence="3" id="KW-0012">Acyltransferase</keyword>
<evidence type="ECO:0000313" key="3">
    <source>
        <dbReference type="EMBL" id="MVT11037.1"/>
    </source>
</evidence>
<dbReference type="EMBL" id="WRXN01000011">
    <property type="protein sequence ID" value="MVT11037.1"/>
    <property type="molecule type" value="Genomic_DNA"/>
</dbReference>
<evidence type="ECO:0000259" key="2">
    <source>
        <dbReference type="Pfam" id="PF01757"/>
    </source>
</evidence>
<protein>
    <submittedName>
        <fullName evidence="3">Acyltransferase family protein</fullName>
    </submittedName>
</protein>
<comment type="caution">
    <text evidence="3">The sequence shown here is derived from an EMBL/GenBank/DDBJ whole genome shotgun (WGS) entry which is preliminary data.</text>
</comment>
<keyword evidence="3" id="KW-0808">Transferase</keyword>
<feature type="transmembrane region" description="Helical" evidence="1">
    <location>
        <begin position="27"/>
        <end position="45"/>
    </location>
</feature>
<dbReference type="InterPro" id="IPR002656">
    <property type="entry name" value="Acyl_transf_3_dom"/>
</dbReference>
<name>A0A7K1U9I6_9BACT</name>
<keyword evidence="1" id="KW-0812">Transmembrane</keyword>